<comment type="caution">
    <text evidence="1">The sequence shown here is derived from an EMBL/GenBank/DDBJ whole genome shotgun (WGS) entry which is preliminary data.</text>
</comment>
<keyword evidence="2" id="KW-1185">Reference proteome</keyword>
<dbReference type="AlphaFoldDB" id="A0AAP0PNL8"/>
<reference evidence="1 2" key="1">
    <citation type="submission" date="2024-01" db="EMBL/GenBank/DDBJ databases">
        <title>Genome assemblies of Stephania.</title>
        <authorList>
            <person name="Yang L."/>
        </authorList>
    </citation>
    <scope>NUCLEOTIDE SEQUENCE [LARGE SCALE GENOMIC DNA]</scope>
    <source>
        <strain evidence="1">JXDWG</strain>
        <tissue evidence="1">Leaf</tissue>
    </source>
</reference>
<organism evidence="1 2">
    <name type="scientific">Stephania cephalantha</name>
    <dbReference type="NCBI Taxonomy" id="152367"/>
    <lineage>
        <taxon>Eukaryota</taxon>
        <taxon>Viridiplantae</taxon>
        <taxon>Streptophyta</taxon>
        <taxon>Embryophyta</taxon>
        <taxon>Tracheophyta</taxon>
        <taxon>Spermatophyta</taxon>
        <taxon>Magnoliopsida</taxon>
        <taxon>Ranunculales</taxon>
        <taxon>Menispermaceae</taxon>
        <taxon>Menispermoideae</taxon>
        <taxon>Cissampelideae</taxon>
        <taxon>Stephania</taxon>
    </lineage>
</organism>
<evidence type="ECO:0000313" key="2">
    <source>
        <dbReference type="Proteomes" id="UP001419268"/>
    </source>
</evidence>
<accession>A0AAP0PNL8</accession>
<protein>
    <submittedName>
        <fullName evidence="1">Uncharacterized protein</fullName>
    </submittedName>
</protein>
<gene>
    <name evidence="1" type="ORF">Scep_007836</name>
</gene>
<name>A0AAP0PNL8_9MAGN</name>
<proteinExistence type="predicted"/>
<dbReference type="Proteomes" id="UP001419268">
    <property type="component" value="Unassembled WGS sequence"/>
</dbReference>
<sequence length="58" mass="6243">MKHLVQPTSEVSFNNAGQQISNVVNSAGQKIGNFGKQIGFVGKQIGNGFKKMFSIFSP</sequence>
<evidence type="ECO:0000313" key="1">
    <source>
        <dbReference type="EMBL" id="KAK9149079.1"/>
    </source>
</evidence>
<dbReference type="EMBL" id="JBBNAG010000003">
    <property type="protein sequence ID" value="KAK9149079.1"/>
    <property type="molecule type" value="Genomic_DNA"/>
</dbReference>